<feature type="compositionally biased region" description="Polar residues" evidence="12">
    <location>
        <begin position="97"/>
        <end position="106"/>
    </location>
</feature>
<dbReference type="EMBL" id="LAFY01000384">
    <property type="protein sequence ID" value="KJX98752.1"/>
    <property type="molecule type" value="Genomic_DNA"/>
</dbReference>
<protein>
    <recommendedName>
        <fullName evidence="10">Translation initiation factor IF-2, mitochondrial</fullName>
    </recommendedName>
</protein>
<dbReference type="Gene3D" id="2.40.30.10">
    <property type="entry name" value="Translation factors"/>
    <property type="match status" value="2"/>
</dbReference>
<dbReference type="InterPro" id="IPR044145">
    <property type="entry name" value="IF2_II"/>
</dbReference>
<dbReference type="InterPro" id="IPR001878">
    <property type="entry name" value="Znf_CCHC"/>
</dbReference>
<dbReference type="Gene3D" id="4.10.60.10">
    <property type="entry name" value="Zinc finger, CCHC-type"/>
    <property type="match status" value="1"/>
</dbReference>
<dbReference type="FunFam" id="2.40.30.10:FF:000008">
    <property type="entry name" value="Translation initiation factor IF-2"/>
    <property type="match status" value="1"/>
</dbReference>
<dbReference type="CDD" id="cd01887">
    <property type="entry name" value="IF2_eIF5B"/>
    <property type="match status" value="1"/>
</dbReference>
<dbReference type="NCBIfam" id="TIGR00231">
    <property type="entry name" value="small_GTP"/>
    <property type="match status" value="1"/>
</dbReference>
<evidence type="ECO:0000313" key="16">
    <source>
        <dbReference type="Proteomes" id="UP000033647"/>
    </source>
</evidence>
<dbReference type="InterPro" id="IPR053905">
    <property type="entry name" value="EF-G-like_DII"/>
</dbReference>
<dbReference type="InterPro" id="IPR036875">
    <property type="entry name" value="Znf_CCHC_sf"/>
</dbReference>
<evidence type="ECO:0000259" key="14">
    <source>
        <dbReference type="PROSITE" id="PS51722"/>
    </source>
</evidence>
<keyword evidence="8" id="KW-0342">GTP-binding</keyword>
<evidence type="ECO:0000313" key="15">
    <source>
        <dbReference type="EMBL" id="KJX98752.1"/>
    </source>
</evidence>
<dbReference type="PANTHER" id="PTHR43381:SF20">
    <property type="entry name" value="TRANSLATION INITIATION FACTOR IF-2, MITOCHONDRIAL"/>
    <property type="match status" value="1"/>
</dbReference>
<keyword evidence="3" id="KW-0396">Initiation factor</keyword>
<dbReference type="InterPro" id="IPR006847">
    <property type="entry name" value="IF2_N"/>
</dbReference>
<dbReference type="SUPFAM" id="SSF52540">
    <property type="entry name" value="P-loop containing nucleoside triphosphate hydrolases"/>
    <property type="match status" value="1"/>
</dbReference>
<evidence type="ECO:0000256" key="7">
    <source>
        <dbReference type="ARBA" id="ARBA00023128"/>
    </source>
</evidence>
<dbReference type="FunFam" id="3.40.50.300:FF:000019">
    <property type="entry name" value="Translation initiation factor IF-2"/>
    <property type="match status" value="1"/>
</dbReference>
<keyword evidence="7" id="KW-0496">Mitochondrion</keyword>
<dbReference type="SUPFAM" id="SSF50447">
    <property type="entry name" value="Translation proteins"/>
    <property type="match status" value="2"/>
</dbReference>
<organism evidence="15 16">
    <name type="scientific">Zymoseptoria brevis</name>
    <dbReference type="NCBI Taxonomy" id="1047168"/>
    <lineage>
        <taxon>Eukaryota</taxon>
        <taxon>Fungi</taxon>
        <taxon>Dikarya</taxon>
        <taxon>Ascomycota</taxon>
        <taxon>Pezizomycotina</taxon>
        <taxon>Dothideomycetes</taxon>
        <taxon>Dothideomycetidae</taxon>
        <taxon>Mycosphaerellales</taxon>
        <taxon>Mycosphaerellaceae</taxon>
        <taxon>Zymoseptoria</taxon>
    </lineage>
</organism>
<feature type="domain" description="Tr-type G" evidence="14">
    <location>
        <begin position="871"/>
        <end position="1040"/>
    </location>
</feature>
<keyword evidence="16" id="KW-1185">Reference proteome</keyword>
<evidence type="ECO:0000256" key="2">
    <source>
        <dbReference type="ARBA" id="ARBA00007733"/>
    </source>
</evidence>
<feature type="compositionally biased region" description="Basic and acidic residues" evidence="12">
    <location>
        <begin position="297"/>
        <end position="313"/>
    </location>
</feature>
<evidence type="ECO:0000256" key="6">
    <source>
        <dbReference type="ARBA" id="ARBA00022946"/>
    </source>
</evidence>
<evidence type="ECO:0000256" key="12">
    <source>
        <dbReference type="SAM" id="MobiDB-lite"/>
    </source>
</evidence>
<dbReference type="InterPro" id="IPR000795">
    <property type="entry name" value="T_Tr_GTP-bd_dom"/>
</dbReference>
<evidence type="ECO:0000256" key="9">
    <source>
        <dbReference type="ARBA" id="ARBA00025162"/>
    </source>
</evidence>
<feature type="compositionally biased region" description="Basic and acidic residues" evidence="12">
    <location>
        <begin position="210"/>
        <end position="225"/>
    </location>
</feature>
<dbReference type="GO" id="GO:0005739">
    <property type="term" value="C:mitochondrion"/>
    <property type="evidence" value="ECO:0007669"/>
    <property type="project" value="UniProtKB-SubCell"/>
</dbReference>
<feature type="compositionally biased region" description="Basic and acidic residues" evidence="12">
    <location>
        <begin position="694"/>
        <end position="709"/>
    </location>
</feature>
<sequence length="1415" mass="154558">MRRQRMLNASSARSLCIFCACRLGHDFPASQIAPTFRTSQREYSTIDSARQSATPVTGNHGDPPFAVDPKSSLTLTEQKEKARRIAARQKAEVELQQARQTSTLQHAQARRQTDGDPRNERRPNHGGQGFSKRQPGSSARSGQADSTSNGSSERGTSLGSAMLGPAPRSSPGTAPRIRARGDGQNRGVLNIRKVEREAPPTNRGGFVIDRSSRPADQRAPEERRKPSFTGSRQPPKVALPGFLKQDSANEAAPKAVVGWGSSEPVLAPVKHRDVEAPAFRTIAKDISSGASTSQVADDAHLEKPSPETNRNEQESPAAVNMGSFGVGYEDEINKPVSAPHTQNTPGTPTDAGKASHPMIDSTSSNKQPAEEVSEMEAWRRRIEEFDRMNAGSDVSSKGPPKQANRSSDMRFASRAERGSSQVNSPRDRNTITENRYRATPLDPRTLESSAAASSADHTDNSGNWQHLRRKTAEQSREASQPASTQTQPSQVPDAGADELWVDRAFQAHQRARRQSAPPQPAVNHSSRPHQIYRDEDKANKVCARCGEKGHIARNCTTLQIHRVNHHFDQPEAHSRGRQGGVAGGPASRLDRRGEGPRRDSEASSGSFGIPAARREAPGGRSAQQSNVVARNSPEADADQPPQRNLFRRTDGDETSNYTPSGSKDRISKGVDTEVSESEPRRARFSEPEVPAVVEDTKRGSKDARRRQWEDPEQDIDETAKSNDRKVAKRVNRRERDDDEEDDGLGNRDEHRERKAARKKQKEQEKEQEKQAAKKKKEAKKLKEGTPIVLPEYISIQNLSQMLGVRYEQFVQRLEHLGYDDIFPGKTLNAETSGMIAMEYNFDPTFDGTYREEEERDLKAKPEIADKTSLPSRPPVVTIMGHVDHGKTTILDYLRKSSVAAGEAGGITQHIGAFSVPLSSSGKTITFLDTPGHAAFLAMRQRGANVTDIVILVVAADDSVKPQTLEAIKHAKDARVPMIVALNKVDKPEADIERCKQDLARHGVDIEDYGGETQVVCVSGKTGRGMDELEENVVTLSEILDHRAETDVDVEGWVLEATTKLSGRVATVLVRQGTLRPGNIIVAGKTWARVRSLRNEAGVAVQEIGPGMPVEVDGWRDQPVAGDEVLQAPSEQKANSVVDFRVEKADREKTAQDMEAINEARRLEQEKREKEKAAETAAKRVAAGTTPDEPAPTTSASTTSDTAPQQQGQLETPFIIKADVSGSAEAVAAYIMSVSSPLIAPTILSSGVGAVHESDIELAYAAEGHIIAFNLPADQDIIGAAKAKGVKILENNIIYRVLDDVKAVLEEKLPPIVTQRVLGEADISAAFDITVAGRKKVKIAGCKIRNGVVSKGSKVRIMRAGEKVYDGVIDSLKSVKKDVTEMRKGTECGIGFDGWETFEVGDSIQCYEEISEKRRL</sequence>
<keyword evidence="5" id="KW-0648">Protein biosynthesis</keyword>
<evidence type="ECO:0000256" key="1">
    <source>
        <dbReference type="ARBA" id="ARBA00004173"/>
    </source>
</evidence>
<feature type="compositionally biased region" description="Basic and acidic residues" evidence="12">
    <location>
        <begin position="376"/>
        <end position="387"/>
    </location>
</feature>
<dbReference type="InterPro" id="IPR005225">
    <property type="entry name" value="Small_GTP-bd"/>
</dbReference>
<feature type="compositionally biased region" description="Basic and acidic residues" evidence="12">
    <location>
        <begin position="662"/>
        <end position="686"/>
    </location>
</feature>
<dbReference type="Pfam" id="PF00009">
    <property type="entry name" value="GTP_EFTU"/>
    <property type="match status" value="1"/>
</dbReference>
<dbReference type="InterPro" id="IPR036925">
    <property type="entry name" value="TIF_IF2_dom3_sf"/>
</dbReference>
<feature type="region of interest" description="Disordered" evidence="12">
    <location>
        <begin position="285"/>
        <end position="493"/>
    </location>
</feature>
<keyword evidence="6" id="KW-0809">Transit peptide</keyword>
<dbReference type="GO" id="GO:0003743">
    <property type="term" value="F:translation initiation factor activity"/>
    <property type="evidence" value="ECO:0007669"/>
    <property type="project" value="UniProtKB-KW"/>
</dbReference>
<evidence type="ECO:0000259" key="13">
    <source>
        <dbReference type="PROSITE" id="PS50158"/>
    </source>
</evidence>
<dbReference type="InterPro" id="IPR027417">
    <property type="entry name" value="P-loop_NTPase"/>
</dbReference>
<evidence type="ECO:0000256" key="5">
    <source>
        <dbReference type="ARBA" id="ARBA00022917"/>
    </source>
</evidence>
<dbReference type="CDD" id="cd03702">
    <property type="entry name" value="IF2_mtIF2_II"/>
    <property type="match status" value="1"/>
</dbReference>
<dbReference type="SUPFAM" id="SSF52156">
    <property type="entry name" value="Initiation factor IF2/eIF5b, domain 3"/>
    <property type="match status" value="1"/>
</dbReference>
<dbReference type="GO" id="GO:0003924">
    <property type="term" value="F:GTPase activity"/>
    <property type="evidence" value="ECO:0007669"/>
    <property type="project" value="InterPro"/>
</dbReference>
<evidence type="ECO:0000256" key="8">
    <source>
        <dbReference type="ARBA" id="ARBA00023134"/>
    </source>
</evidence>
<dbReference type="Gene3D" id="3.40.50.10050">
    <property type="entry name" value="Translation initiation factor IF- 2, domain 3"/>
    <property type="match status" value="1"/>
</dbReference>
<dbReference type="PROSITE" id="PS50158">
    <property type="entry name" value="ZF_CCHC"/>
    <property type="match status" value="1"/>
</dbReference>
<dbReference type="GO" id="GO:0003676">
    <property type="term" value="F:nucleic acid binding"/>
    <property type="evidence" value="ECO:0007669"/>
    <property type="project" value="InterPro"/>
</dbReference>
<feature type="compositionally biased region" description="Basic and acidic residues" evidence="12">
    <location>
        <begin position="588"/>
        <end position="601"/>
    </location>
</feature>
<comment type="subcellular location">
    <subcellularLocation>
        <location evidence="1">Mitochondrion</location>
    </subcellularLocation>
</comment>
<evidence type="ECO:0000256" key="10">
    <source>
        <dbReference type="ARBA" id="ARBA00044200"/>
    </source>
</evidence>
<feature type="region of interest" description="Disordered" evidence="12">
    <location>
        <begin position="42"/>
        <end position="239"/>
    </location>
</feature>
<dbReference type="InterPro" id="IPR009000">
    <property type="entry name" value="Transl_B-barrel_sf"/>
</dbReference>
<feature type="compositionally biased region" description="Polar residues" evidence="12">
    <location>
        <begin position="134"/>
        <end position="159"/>
    </location>
</feature>
<comment type="similarity">
    <text evidence="2">Belongs to the TRAFAC class translation factor GTPase superfamily. Classic translation factor GTPase family. IF-2 subfamily.</text>
</comment>
<comment type="caution">
    <text evidence="15">The sequence shown here is derived from an EMBL/GenBank/DDBJ whole genome shotgun (WGS) entry which is preliminary data.</text>
</comment>
<dbReference type="Pfam" id="PF00098">
    <property type="entry name" value="zf-CCHC"/>
    <property type="match status" value="1"/>
</dbReference>
<dbReference type="HAMAP" id="MF_00100_B">
    <property type="entry name" value="IF_2_B"/>
    <property type="match status" value="1"/>
</dbReference>
<feature type="compositionally biased region" description="Basic and acidic residues" evidence="12">
    <location>
        <begin position="1160"/>
        <end position="1177"/>
    </location>
</feature>
<feature type="region of interest" description="Disordered" evidence="12">
    <location>
        <begin position="1160"/>
        <end position="1206"/>
    </location>
</feature>
<dbReference type="Proteomes" id="UP000033647">
    <property type="component" value="Unassembled WGS sequence"/>
</dbReference>
<feature type="domain" description="CCHC-type" evidence="13">
    <location>
        <begin position="542"/>
        <end position="555"/>
    </location>
</feature>
<dbReference type="InterPro" id="IPR023115">
    <property type="entry name" value="TIF_IF2_dom3"/>
</dbReference>
<comment type="function">
    <text evidence="9">One of the essential components for the initiation of protein synthesis. Protects formylmethionyl-tRNA from spontaneous hydrolysis and promotes its binding to the 30S ribosomal subunits. Also involved in the hydrolysis of GTP during the formation of the 70S ribosomal complex.</text>
</comment>
<keyword evidence="4" id="KW-0547">Nucleotide-binding</keyword>
<feature type="compositionally biased region" description="Basic and acidic residues" evidence="12">
    <location>
        <begin position="111"/>
        <end position="123"/>
    </location>
</feature>
<dbReference type="PROSITE" id="PS01176">
    <property type="entry name" value="IF2"/>
    <property type="match status" value="1"/>
</dbReference>
<dbReference type="PROSITE" id="PS51722">
    <property type="entry name" value="G_TR_2"/>
    <property type="match status" value="1"/>
</dbReference>
<keyword evidence="11" id="KW-0862">Zinc</keyword>
<feature type="compositionally biased region" description="Basic and acidic residues" evidence="12">
    <location>
        <begin position="425"/>
        <end position="436"/>
    </location>
</feature>
<reference evidence="15 16" key="1">
    <citation type="submission" date="2015-03" db="EMBL/GenBank/DDBJ databases">
        <title>RNA-seq based gene annotation and comparative genomics of four Zymoseptoria species reveal species-specific pathogenicity related genes and transposable element activity.</title>
        <authorList>
            <person name="Grandaubert J."/>
            <person name="Bhattacharyya A."/>
            <person name="Stukenbrock E.H."/>
        </authorList>
    </citation>
    <scope>NUCLEOTIDE SEQUENCE [LARGE SCALE GENOMIC DNA]</scope>
    <source>
        <strain evidence="15 16">Zb18110</strain>
    </source>
</reference>
<feature type="compositionally biased region" description="Basic and acidic residues" evidence="12">
    <location>
        <begin position="407"/>
        <end position="417"/>
    </location>
</feature>
<dbReference type="Pfam" id="PF22042">
    <property type="entry name" value="EF-G_D2"/>
    <property type="match status" value="1"/>
</dbReference>
<dbReference type="InterPro" id="IPR015760">
    <property type="entry name" value="TIF_IF2"/>
</dbReference>
<accession>A0A0F4GNW0</accession>
<dbReference type="Pfam" id="PF04760">
    <property type="entry name" value="IF2_N"/>
    <property type="match status" value="1"/>
</dbReference>
<evidence type="ECO:0000256" key="4">
    <source>
        <dbReference type="ARBA" id="ARBA00022741"/>
    </source>
</evidence>
<dbReference type="FunFam" id="3.40.50.10050:FF:000001">
    <property type="entry name" value="Translation initiation factor IF-2"/>
    <property type="match status" value="1"/>
</dbReference>
<dbReference type="SMART" id="SM00343">
    <property type="entry name" value="ZnF_C2HC"/>
    <property type="match status" value="1"/>
</dbReference>
<keyword evidence="11" id="KW-0863">Zinc-finger</keyword>
<dbReference type="CDD" id="cd03692">
    <property type="entry name" value="mtIF2_IVc"/>
    <property type="match status" value="1"/>
</dbReference>
<evidence type="ECO:0000256" key="3">
    <source>
        <dbReference type="ARBA" id="ARBA00022540"/>
    </source>
</evidence>
<dbReference type="GO" id="GO:0005525">
    <property type="term" value="F:GTP binding"/>
    <property type="evidence" value="ECO:0007669"/>
    <property type="project" value="UniProtKB-KW"/>
</dbReference>
<feature type="region of interest" description="Disordered" evidence="12">
    <location>
        <begin position="568"/>
        <end position="781"/>
    </location>
</feature>
<gene>
    <name evidence="15" type="ORF">TI39_contig392g00021</name>
</gene>
<dbReference type="PANTHER" id="PTHR43381">
    <property type="entry name" value="TRANSLATION INITIATION FACTOR IF-2-RELATED"/>
    <property type="match status" value="1"/>
</dbReference>
<feature type="compositionally biased region" description="Low complexity" evidence="12">
    <location>
        <begin position="1178"/>
        <end position="1203"/>
    </location>
</feature>
<feature type="compositionally biased region" description="Polar residues" evidence="12">
    <location>
        <begin position="42"/>
        <end position="57"/>
    </location>
</feature>
<dbReference type="STRING" id="1047168.A0A0F4GNW0"/>
<keyword evidence="11" id="KW-0479">Metal-binding</keyword>
<feature type="compositionally biased region" description="Low complexity" evidence="12">
    <location>
        <begin position="478"/>
        <end position="490"/>
    </location>
</feature>
<evidence type="ECO:0000256" key="11">
    <source>
        <dbReference type="PROSITE-ProRule" id="PRU00047"/>
    </source>
</evidence>
<proteinExistence type="inferred from homology"/>
<dbReference type="SUPFAM" id="SSF57756">
    <property type="entry name" value="Retrovirus zinc finger-like domains"/>
    <property type="match status" value="1"/>
</dbReference>
<dbReference type="InterPro" id="IPR000178">
    <property type="entry name" value="TF_IF2_bacterial-like"/>
</dbReference>
<name>A0A0F4GNW0_9PEZI</name>
<dbReference type="Pfam" id="PF11987">
    <property type="entry name" value="IF-2"/>
    <property type="match status" value="1"/>
</dbReference>
<feature type="compositionally biased region" description="Basic and acidic residues" evidence="12">
    <location>
        <begin position="761"/>
        <end position="771"/>
    </location>
</feature>
<dbReference type="GO" id="GO:0008270">
    <property type="term" value="F:zinc ion binding"/>
    <property type="evidence" value="ECO:0007669"/>
    <property type="project" value="UniProtKB-KW"/>
</dbReference>
<dbReference type="Gene3D" id="3.40.50.300">
    <property type="entry name" value="P-loop containing nucleotide triphosphate hydrolases"/>
    <property type="match status" value="1"/>
</dbReference>
<feature type="region of interest" description="Disordered" evidence="12">
    <location>
        <begin position="508"/>
        <end position="535"/>
    </location>
</feature>
<dbReference type="OrthoDB" id="361630at2759"/>